<dbReference type="OrthoDB" id="3872846at2"/>
<sequence length="203" mass="20774">MTPTESVATIRFPQSGQAYQALSDLHGLSDTLTSLEVRSAALVERTPEGTLHVPEQGDAVVGTGATAGGLAGMVLGVLGGPLGVLLGFGTGALVGGVFDVDRATGVESALALLAARIPPGTTAVVVDAVEAGPEPLDQLAARYGTTVERQPAAQLTAEVEAADAAAEAARKEARRVLRERKRIEAKAKIDEKIGAVKEKLHHG</sequence>
<evidence type="ECO:0000256" key="1">
    <source>
        <dbReference type="SAM" id="Coils"/>
    </source>
</evidence>
<evidence type="ECO:0008006" key="4">
    <source>
        <dbReference type="Google" id="ProtNLM"/>
    </source>
</evidence>
<dbReference type="EMBL" id="CP002000">
    <property type="protein sequence ID" value="ADJ47119.1"/>
    <property type="molecule type" value="Genomic_DNA"/>
</dbReference>
<proteinExistence type="predicted"/>
<dbReference type="GeneID" id="92873064"/>
<gene>
    <name evidence="2" type="ordered locus">AMED_5359</name>
</gene>
<dbReference type="Proteomes" id="UP000000328">
    <property type="component" value="Chromosome"/>
</dbReference>
<keyword evidence="1" id="KW-0175">Coiled coil</keyword>
<dbReference type="KEGG" id="amd:AMED_5359"/>
<evidence type="ECO:0000313" key="3">
    <source>
        <dbReference type="Proteomes" id="UP000000328"/>
    </source>
</evidence>
<dbReference type="HOGENOM" id="CLU_107989_1_0_11"/>
<reference evidence="2 3" key="1">
    <citation type="journal article" date="2010" name="Cell Res.">
        <title>Complete genome sequence of the rifamycin SV-producing Amycolatopsis mediterranei U32 revealed its genetic characteristics in phylogeny and metabolism.</title>
        <authorList>
            <person name="Zhao W."/>
            <person name="Zhong Y."/>
            <person name="Yuan H."/>
            <person name="Wang J."/>
            <person name="Zheng H."/>
            <person name="Wang Y."/>
            <person name="Cen X."/>
            <person name="Xu F."/>
            <person name="Bai J."/>
            <person name="Han X."/>
            <person name="Lu G."/>
            <person name="Zhu Y."/>
            <person name="Shao Z."/>
            <person name="Yan H."/>
            <person name="Li C."/>
            <person name="Peng N."/>
            <person name="Zhang Z."/>
            <person name="Zhang Y."/>
            <person name="Lin W."/>
            <person name="Fan Y."/>
            <person name="Qin Z."/>
            <person name="Hu Y."/>
            <person name="Zhu B."/>
            <person name="Wang S."/>
            <person name="Ding X."/>
            <person name="Zhao G.P."/>
        </authorList>
    </citation>
    <scope>NUCLEOTIDE SEQUENCE [LARGE SCALE GENOMIC DNA]</scope>
    <source>
        <strain evidence="3">U-32</strain>
    </source>
</reference>
<evidence type="ECO:0000313" key="2">
    <source>
        <dbReference type="EMBL" id="ADJ47119.1"/>
    </source>
</evidence>
<accession>A0A0H3DBX2</accession>
<organism evidence="2 3">
    <name type="scientific">Amycolatopsis mediterranei (strain U-32)</name>
    <dbReference type="NCBI Taxonomy" id="749927"/>
    <lineage>
        <taxon>Bacteria</taxon>
        <taxon>Bacillati</taxon>
        <taxon>Actinomycetota</taxon>
        <taxon>Actinomycetes</taxon>
        <taxon>Pseudonocardiales</taxon>
        <taxon>Pseudonocardiaceae</taxon>
        <taxon>Amycolatopsis</taxon>
    </lineage>
</organism>
<dbReference type="eggNOG" id="COG4803">
    <property type="taxonomic scope" value="Bacteria"/>
</dbReference>
<feature type="coiled-coil region" evidence="1">
    <location>
        <begin position="152"/>
        <end position="186"/>
    </location>
</feature>
<protein>
    <recommendedName>
        <fullName evidence="4">DUF1269 domain-containing protein</fullName>
    </recommendedName>
</protein>
<name>A0A0H3DBX2_AMYMU</name>
<dbReference type="AlphaFoldDB" id="A0A0H3DBX2"/>
<dbReference type="PATRIC" id="fig|749927.5.peg.5553"/>
<dbReference type="RefSeq" id="WP_013227179.1">
    <property type="nucleotide sequence ID" value="NC_014318.1"/>
</dbReference>